<evidence type="ECO:0000313" key="3">
    <source>
        <dbReference type="Proteomes" id="UP001286313"/>
    </source>
</evidence>
<protein>
    <submittedName>
        <fullName evidence="2">Uncharacterized protein</fullName>
    </submittedName>
</protein>
<comment type="caution">
    <text evidence="2">The sequence shown here is derived from an EMBL/GenBank/DDBJ whole genome shotgun (WGS) entry which is preliminary data.</text>
</comment>
<dbReference type="AlphaFoldDB" id="A0AAE1F6X3"/>
<organism evidence="2 3">
    <name type="scientific">Petrolisthes cinctipes</name>
    <name type="common">Flat porcelain crab</name>
    <dbReference type="NCBI Taxonomy" id="88211"/>
    <lineage>
        <taxon>Eukaryota</taxon>
        <taxon>Metazoa</taxon>
        <taxon>Ecdysozoa</taxon>
        <taxon>Arthropoda</taxon>
        <taxon>Crustacea</taxon>
        <taxon>Multicrustacea</taxon>
        <taxon>Malacostraca</taxon>
        <taxon>Eumalacostraca</taxon>
        <taxon>Eucarida</taxon>
        <taxon>Decapoda</taxon>
        <taxon>Pleocyemata</taxon>
        <taxon>Anomura</taxon>
        <taxon>Galatheoidea</taxon>
        <taxon>Porcellanidae</taxon>
        <taxon>Petrolisthes</taxon>
    </lineage>
</organism>
<evidence type="ECO:0000256" key="1">
    <source>
        <dbReference type="SAM" id="MobiDB-lite"/>
    </source>
</evidence>
<keyword evidence="3" id="KW-1185">Reference proteome</keyword>
<dbReference type="Proteomes" id="UP001286313">
    <property type="component" value="Unassembled WGS sequence"/>
</dbReference>
<reference evidence="2" key="1">
    <citation type="submission" date="2023-10" db="EMBL/GenBank/DDBJ databases">
        <title>Genome assemblies of two species of porcelain crab, Petrolisthes cinctipes and Petrolisthes manimaculis (Anomura: Porcellanidae).</title>
        <authorList>
            <person name="Angst P."/>
        </authorList>
    </citation>
    <scope>NUCLEOTIDE SEQUENCE</scope>
    <source>
        <strain evidence="2">PB745_01</strain>
        <tissue evidence="2">Gill</tissue>
    </source>
</reference>
<sequence>MLASSSADVAVVDRGCQRPHPYHLLQCCTHLRAINKTIKKQLRYQPTTTYPSSRDPDTPCAEGVPSRIGGRTTTWEALSDLESLSTEETPRDSGGASSEEVQLGLHNLRMSSAFSLGSRALRDRRGTTGWQ</sequence>
<name>A0AAE1F6X3_PETCI</name>
<accession>A0AAE1F6X3</accession>
<proteinExistence type="predicted"/>
<feature type="region of interest" description="Disordered" evidence="1">
    <location>
        <begin position="82"/>
        <end position="104"/>
    </location>
</feature>
<gene>
    <name evidence="2" type="ORF">Pcinc_026234</name>
</gene>
<dbReference type="EMBL" id="JAWQEG010003028">
    <property type="protein sequence ID" value="KAK3868363.1"/>
    <property type="molecule type" value="Genomic_DNA"/>
</dbReference>
<feature type="region of interest" description="Disordered" evidence="1">
    <location>
        <begin position="45"/>
        <end position="68"/>
    </location>
</feature>
<evidence type="ECO:0000313" key="2">
    <source>
        <dbReference type="EMBL" id="KAK3868363.1"/>
    </source>
</evidence>